<evidence type="ECO:0008006" key="3">
    <source>
        <dbReference type="Google" id="ProtNLM"/>
    </source>
</evidence>
<protein>
    <recommendedName>
        <fullName evidence="3">ABC transporter substrate-binding protein</fullName>
    </recommendedName>
</protein>
<organism evidence="1 2">
    <name type="scientific">Naasia aerilata</name>
    <dbReference type="NCBI Taxonomy" id="1162966"/>
    <lineage>
        <taxon>Bacteria</taxon>
        <taxon>Bacillati</taxon>
        <taxon>Actinomycetota</taxon>
        <taxon>Actinomycetes</taxon>
        <taxon>Micrococcales</taxon>
        <taxon>Microbacteriaceae</taxon>
        <taxon>Naasia</taxon>
    </lineage>
</organism>
<evidence type="ECO:0000313" key="1">
    <source>
        <dbReference type="EMBL" id="BDZ45672.1"/>
    </source>
</evidence>
<sequence length="198" mass="21315">MVNEGIIDASIEDGGYDGTPAAFVAAQGKDAQQGFASAEPYIYENEVTDWGKKIDYALVSDEGWDPYSSAVSVRTDDLEDLSGCLKAFVPVMQQAEVDFFDDPSATIDLILDATDQYDLGYPYSKGVAEYSVKTQLADGLAGNGENDTIGDFDEARSADFFDKAVKTFEGQGTTVKSGLKATDIYTNEFIDPSIGLSK</sequence>
<keyword evidence="2" id="KW-1185">Reference proteome</keyword>
<dbReference type="RefSeq" id="WP_286278921.1">
    <property type="nucleotide sequence ID" value="NZ_AP027731.1"/>
</dbReference>
<accession>A0ABN6XL56</accession>
<dbReference type="EMBL" id="AP027731">
    <property type="protein sequence ID" value="BDZ45672.1"/>
    <property type="molecule type" value="Genomic_DNA"/>
</dbReference>
<dbReference type="Proteomes" id="UP001321498">
    <property type="component" value="Chromosome"/>
</dbReference>
<reference evidence="2" key="1">
    <citation type="journal article" date="2019" name="Int. J. Syst. Evol. Microbiol.">
        <title>The Global Catalogue of Microorganisms (GCM) 10K type strain sequencing project: providing services to taxonomists for standard genome sequencing and annotation.</title>
        <authorList>
            <consortium name="The Broad Institute Genomics Platform"/>
            <consortium name="The Broad Institute Genome Sequencing Center for Infectious Disease"/>
            <person name="Wu L."/>
            <person name="Ma J."/>
        </authorList>
    </citation>
    <scope>NUCLEOTIDE SEQUENCE [LARGE SCALE GENOMIC DNA]</scope>
    <source>
        <strain evidence="2">NBRC 108725</strain>
    </source>
</reference>
<dbReference type="Gene3D" id="3.40.190.10">
    <property type="entry name" value="Periplasmic binding protein-like II"/>
    <property type="match status" value="1"/>
</dbReference>
<gene>
    <name evidence="1" type="ORF">GCM10025866_15810</name>
</gene>
<proteinExistence type="predicted"/>
<name>A0ABN6XL56_9MICO</name>
<evidence type="ECO:0000313" key="2">
    <source>
        <dbReference type="Proteomes" id="UP001321498"/>
    </source>
</evidence>